<dbReference type="GeneID" id="26623887"/>
<dbReference type="EMBL" id="KT001920">
    <property type="protein sequence ID" value="AKQ07491.1"/>
    <property type="molecule type" value="Genomic_DNA"/>
</dbReference>
<name>A0A0H4U1S9_9CAUD</name>
<keyword evidence="1" id="KW-0472">Membrane</keyword>
<reference evidence="2 3" key="1">
    <citation type="journal article" date="2015" name="Genome Announc.">
        <title>Complete Genome Sequence of Klebsiella pneumoniae Carbapenemase-Producing K. pneumoniae Siphophage Sushi.</title>
        <authorList>
            <person name="Nguyen D.T."/>
            <person name="Lessor L.E."/>
            <person name="Cahill J.L."/>
            <person name="Rasche E.S."/>
            <person name="Kuty Everett G.F."/>
        </authorList>
    </citation>
    <scope>NUCLEOTIDE SEQUENCE [LARGE SCALE GENOMIC DNA]</scope>
</reference>
<feature type="transmembrane region" description="Helical" evidence="1">
    <location>
        <begin position="124"/>
        <end position="142"/>
    </location>
</feature>
<dbReference type="InterPro" id="IPR010654">
    <property type="entry name" value="Phage_lambda_tail_I"/>
</dbReference>
<feature type="transmembrane region" description="Helical" evidence="1">
    <location>
        <begin position="94"/>
        <end position="118"/>
    </location>
</feature>
<dbReference type="RefSeq" id="YP_009196672.1">
    <property type="nucleotide sequence ID" value="NC_028774.1"/>
</dbReference>
<proteinExistence type="predicted"/>
<dbReference type="Pfam" id="PF06805">
    <property type="entry name" value="Lambda_tail_I"/>
    <property type="match status" value="1"/>
</dbReference>
<dbReference type="Proteomes" id="UP000203916">
    <property type="component" value="Segment"/>
</dbReference>
<accession>A0A0H4U1S9</accession>
<protein>
    <submittedName>
        <fullName evidence="2">Tail assembly protein</fullName>
    </submittedName>
</protein>
<sequence length="200" mass="20772">MASHTKTIKLSGSMGRRFGVFHKLAVDSVAECIRALSYQVEGFKPFMQSKVGLNMRFGVVADGKPISANDLATFAVAREIRIIPIPKARKNGGLLQVVIGAAIMVAAFFTGGGSLAAMGAFSSAAFMAGGSMVLGGVMQMIAPQMGGNMRASESPENKPSYAFGGPINTTAAGYPIQLPYGYRMAGGALFGSGSYAEDNN</sequence>
<keyword evidence="3" id="KW-1185">Reference proteome</keyword>
<evidence type="ECO:0000313" key="3">
    <source>
        <dbReference type="Proteomes" id="UP000203916"/>
    </source>
</evidence>
<evidence type="ECO:0000313" key="2">
    <source>
        <dbReference type="EMBL" id="AKQ07491.1"/>
    </source>
</evidence>
<keyword evidence="1" id="KW-0812">Transmembrane</keyword>
<dbReference type="KEGG" id="vg:26623887"/>
<keyword evidence="1" id="KW-1133">Transmembrane helix</keyword>
<organism evidence="2 3">
    <name type="scientific">Klebsiella phage Sushi</name>
    <dbReference type="NCBI Taxonomy" id="1675609"/>
    <lineage>
        <taxon>Viruses</taxon>
        <taxon>Duplodnaviria</taxon>
        <taxon>Heunggongvirae</taxon>
        <taxon>Uroviricota</taxon>
        <taxon>Caudoviricetes</taxon>
        <taxon>Drexlerviridae</taxon>
        <taxon>Webervirus</taxon>
        <taxon>Webervirus sushi</taxon>
    </lineage>
</organism>
<evidence type="ECO:0000256" key="1">
    <source>
        <dbReference type="SAM" id="Phobius"/>
    </source>
</evidence>
<dbReference type="OrthoDB" id="8631at10239"/>
<gene>
    <name evidence="2" type="ORF">CPT_Sushi20</name>
</gene>